<organism evidence="3 4">
    <name type="scientific">Amycolatopsis orientalis</name>
    <name type="common">Nocardia orientalis</name>
    <dbReference type="NCBI Taxonomy" id="31958"/>
    <lineage>
        <taxon>Bacteria</taxon>
        <taxon>Bacillati</taxon>
        <taxon>Actinomycetota</taxon>
        <taxon>Actinomycetes</taxon>
        <taxon>Pseudonocardiales</taxon>
        <taxon>Pseudonocardiaceae</taxon>
        <taxon>Amycolatopsis</taxon>
    </lineage>
</organism>
<dbReference type="KEGG" id="aori:SD37_36165"/>
<proteinExistence type="predicted"/>
<sequence>MVFLLVLVVGFLVLAGVGVGIFFLVKSNSKPRPPALPHHQYPQQPPQYPSQQQPYPPQGWGN</sequence>
<keyword evidence="2" id="KW-0472">Membrane</keyword>
<dbReference type="Proteomes" id="UP000093695">
    <property type="component" value="Chromosome"/>
</dbReference>
<evidence type="ECO:0000256" key="1">
    <source>
        <dbReference type="SAM" id="MobiDB-lite"/>
    </source>
</evidence>
<dbReference type="STRING" id="31958.SD37_36165"/>
<feature type="transmembrane region" description="Helical" evidence="2">
    <location>
        <begin position="6"/>
        <end position="25"/>
    </location>
</feature>
<dbReference type="EMBL" id="CP016174">
    <property type="protein sequence ID" value="ANN20492.1"/>
    <property type="molecule type" value="Genomic_DNA"/>
</dbReference>
<dbReference type="RefSeq" id="WP_037316151.1">
    <property type="nucleotide sequence ID" value="NZ_CP016174.1"/>
</dbReference>
<keyword evidence="2" id="KW-1133">Transmembrane helix</keyword>
<evidence type="ECO:0000256" key="2">
    <source>
        <dbReference type="SAM" id="Phobius"/>
    </source>
</evidence>
<gene>
    <name evidence="3" type="ORF">SD37_36165</name>
</gene>
<accession>A0A193C7N4</accession>
<keyword evidence="4" id="KW-1185">Reference proteome</keyword>
<feature type="region of interest" description="Disordered" evidence="1">
    <location>
        <begin position="31"/>
        <end position="62"/>
    </location>
</feature>
<keyword evidence="2" id="KW-0812">Transmembrane</keyword>
<evidence type="ECO:0000313" key="3">
    <source>
        <dbReference type="EMBL" id="ANN20492.1"/>
    </source>
</evidence>
<evidence type="ECO:0000313" key="4">
    <source>
        <dbReference type="Proteomes" id="UP000093695"/>
    </source>
</evidence>
<dbReference type="AlphaFoldDB" id="A0A193C7N4"/>
<protein>
    <submittedName>
        <fullName evidence="3">Uncharacterized protein</fullName>
    </submittedName>
</protein>
<reference evidence="3 4" key="1">
    <citation type="journal article" date="2015" name="Genome Announc.">
        <title>Draft Genome Sequence of Norvancomycin-Producing Strain Amycolatopsis orientalis CPCC200066.</title>
        <authorList>
            <person name="Lei X."/>
            <person name="Yuan F."/>
            <person name="Shi Y."/>
            <person name="Li X."/>
            <person name="Wang L."/>
            <person name="Hong B."/>
        </authorList>
    </citation>
    <scope>NUCLEOTIDE SEQUENCE [LARGE SCALE GENOMIC DNA]</scope>
    <source>
        <strain evidence="3 4">B-37</strain>
    </source>
</reference>
<name>A0A193C7N4_AMYOR</name>